<reference evidence="4 5" key="1">
    <citation type="journal article" date="2003" name="Int. J. Syst. Evol. Microbiol.">
        <title>Halobacillus salinus sp. nov., isolated from a salt lake on the coast of the East Sea in Korea.</title>
        <authorList>
            <person name="Yoon J.H."/>
            <person name="Kang K.H."/>
            <person name="Park Y.H."/>
        </authorList>
    </citation>
    <scope>NUCLEOTIDE SEQUENCE [LARGE SCALE GENOMIC DNA]</scope>
    <source>
        <strain evidence="4 5">HSL-3</strain>
    </source>
</reference>
<dbReference type="EMBL" id="SRJC01000001">
    <property type="protein sequence ID" value="TGB04161.1"/>
    <property type="molecule type" value="Genomic_DNA"/>
</dbReference>
<dbReference type="PROSITE" id="PS00409">
    <property type="entry name" value="PROKAR_NTER_METHYL"/>
    <property type="match status" value="1"/>
</dbReference>
<evidence type="ECO:0000313" key="4">
    <source>
        <dbReference type="EMBL" id="TGB04161.1"/>
    </source>
</evidence>
<dbReference type="Proteomes" id="UP000297982">
    <property type="component" value="Unassembled WGS sequence"/>
</dbReference>
<dbReference type="STRING" id="192814.GCA_900166575_01107"/>
<dbReference type="SUPFAM" id="SSF54523">
    <property type="entry name" value="Pili subunits"/>
    <property type="match status" value="1"/>
</dbReference>
<keyword evidence="5" id="KW-1185">Reference proteome</keyword>
<keyword evidence="3" id="KW-1133">Transmembrane helix</keyword>
<sequence length="163" mass="17448">MKAWLKKRFKNEEGFTLVELLAVIVILGIIAAIAVPSIGNVIENSKKDATVANAEQMIEASRLLVTSESPNFTDGSLTIPLKKATATTDGYGLIDNGYINSFEDTTGADYDTASKVVVTKSADGALSYAVYLKGTEYEIEGEDEGSTVSESEIVRKKVKGSDN</sequence>
<dbReference type="GO" id="GO:0009986">
    <property type="term" value="C:cell surface"/>
    <property type="evidence" value="ECO:0007669"/>
    <property type="project" value="UniProtKB-SubCell"/>
</dbReference>
<dbReference type="Pfam" id="PF07963">
    <property type="entry name" value="N_methyl"/>
    <property type="match status" value="1"/>
</dbReference>
<organism evidence="4 5">
    <name type="scientific">Halobacillus salinus</name>
    <dbReference type="NCBI Taxonomy" id="192814"/>
    <lineage>
        <taxon>Bacteria</taxon>
        <taxon>Bacillati</taxon>
        <taxon>Bacillota</taxon>
        <taxon>Bacilli</taxon>
        <taxon>Bacillales</taxon>
        <taxon>Bacillaceae</taxon>
        <taxon>Halobacillus</taxon>
    </lineage>
</organism>
<accession>A0A4Z0H3Y6</accession>
<keyword evidence="2" id="KW-0178">Competence</keyword>
<protein>
    <submittedName>
        <fullName evidence="4">Type II secretion system protein</fullName>
    </submittedName>
</protein>
<proteinExistence type="predicted"/>
<comment type="subcellular location">
    <subcellularLocation>
        <location evidence="1">Cell surface</location>
    </subcellularLocation>
</comment>
<gene>
    <name evidence="4" type="ORF">E4663_03910</name>
</gene>
<keyword evidence="3" id="KW-0812">Transmembrane</keyword>
<dbReference type="AlphaFoldDB" id="A0A4Z0H3Y6"/>
<feature type="transmembrane region" description="Helical" evidence="3">
    <location>
        <begin position="20"/>
        <end position="39"/>
    </location>
</feature>
<dbReference type="InterPro" id="IPR045584">
    <property type="entry name" value="Pilin-like"/>
</dbReference>
<dbReference type="InterPro" id="IPR012902">
    <property type="entry name" value="N_methyl_site"/>
</dbReference>
<evidence type="ECO:0000256" key="1">
    <source>
        <dbReference type="ARBA" id="ARBA00004241"/>
    </source>
</evidence>
<name>A0A4Z0H3Y6_9BACI</name>
<evidence type="ECO:0000256" key="2">
    <source>
        <dbReference type="ARBA" id="ARBA00023287"/>
    </source>
</evidence>
<dbReference type="RefSeq" id="WP_135326744.1">
    <property type="nucleotide sequence ID" value="NZ_SRJC01000001.1"/>
</dbReference>
<dbReference type="Gene3D" id="3.30.700.10">
    <property type="entry name" value="Glycoprotein, Type 4 Pilin"/>
    <property type="match status" value="1"/>
</dbReference>
<evidence type="ECO:0000313" key="5">
    <source>
        <dbReference type="Proteomes" id="UP000297982"/>
    </source>
</evidence>
<evidence type="ECO:0000256" key="3">
    <source>
        <dbReference type="SAM" id="Phobius"/>
    </source>
</evidence>
<dbReference type="NCBIfam" id="TIGR02532">
    <property type="entry name" value="IV_pilin_GFxxxE"/>
    <property type="match status" value="1"/>
</dbReference>
<dbReference type="GO" id="GO:0030420">
    <property type="term" value="P:establishment of competence for transformation"/>
    <property type="evidence" value="ECO:0007669"/>
    <property type="project" value="UniProtKB-KW"/>
</dbReference>
<comment type="caution">
    <text evidence="4">The sequence shown here is derived from an EMBL/GenBank/DDBJ whole genome shotgun (WGS) entry which is preliminary data.</text>
</comment>
<keyword evidence="3" id="KW-0472">Membrane</keyword>